<proteinExistence type="predicted"/>
<protein>
    <recommendedName>
        <fullName evidence="3">PRONE domain-containing protein</fullName>
    </recommendedName>
</protein>
<dbReference type="EMBL" id="GL377665">
    <property type="protein sequence ID" value="EFJ09188.1"/>
    <property type="molecule type" value="Genomic_DNA"/>
</dbReference>
<dbReference type="Proteomes" id="UP000001514">
    <property type="component" value="Unassembled WGS sequence"/>
</dbReference>
<dbReference type="AlphaFoldDB" id="D8T2D1"/>
<dbReference type="FunFam" id="1.20.58.2010:FF:000001">
    <property type="entry name" value="Rop guanine nucleotide exchange factor 14"/>
    <property type="match status" value="1"/>
</dbReference>
<evidence type="ECO:0000256" key="2">
    <source>
        <dbReference type="PROSITE-ProRule" id="PRU00663"/>
    </source>
</evidence>
<feature type="non-terminal residue" evidence="5">
    <location>
        <position position="1"/>
    </location>
</feature>
<dbReference type="FunFam" id="1.20.58.2010:FF:000003">
    <property type="entry name" value="Rop guanine nucleotide exchange factor 14"/>
    <property type="match status" value="1"/>
</dbReference>
<dbReference type="GO" id="GO:0005085">
    <property type="term" value="F:guanyl-nucleotide exchange factor activity"/>
    <property type="evidence" value="ECO:0000318"/>
    <property type="project" value="GO_Central"/>
</dbReference>
<name>D8T2D1_SELML</name>
<keyword evidence="6" id="KW-1185">Reference proteome</keyword>
<dbReference type="Gramene" id="EFJ07173">
    <property type="protein sequence ID" value="EFJ07173"/>
    <property type="gene ID" value="SELMODRAFT_43108"/>
</dbReference>
<evidence type="ECO:0000313" key="4">
    <source>
        <dbReference type="EMBL" id="EFJ07173.1"/>
    </source>
</evidence>
<feature type="domain" description="PRONE" evidence="3">
    <location>
        <begin position="1"/>
        <end position="374"/>
    </location>
</feature>
<accession>D8T2D1</accession>
<dbReference type="PANTHER" id="PTHR33101:SF6">
    <property type="entry name" value="ROP GUANINE NUCLEOTIDE EXCHANGE FACTOR 1"/>
    <property type="match status" value="1"/>
</dbReference>
<dbReference type="eggNOG" id="ENOG502QPIY">
    <property type="taxonomic scope" value="Eukaryota"/>
</dbReference>
<dbReference type="GO" id="GO:0005886">
    <property type="term" value="C:plasma membrane"/>
    <property type="evidence" value="ECO:0000318"/>
    <property type="project" value="GO_Central"/>
</dbReference>
<organism evidence="6">
    <name type="scientific">Selaginella moellendorffii</name>
    <name type="common">Spikemoss</name>
    <dbReference type="NCBI Taxonomy" id="88036"/>
    <lineage>
        <taxon>Eukaryota</taxon>
        <taxon>Viridiplantae</taxon>
        <taxon>Streptophyta</taxon>
        <taxon>Embryophyta</taxon>
        <taxon>Tracheophyta</taxon>
        <taxon>Lycopodiopsida</taxon>
        <taxon>Selaginellales</taxon>
        <taxon>Selaginellaceae</taxon>
        <taxon>Selaginella</taxon>
    </lineage>
</organism>
<dbReference type="KEGG" id="smo:SELMODRAFT_43108"/>
<evidence type="ECO:0000313" key="5">
    <source>
        <dbReference type="EMBL" id="EFJ09188.1"/>
    </source>
</evidence>
<dbReference type="Gene3D" id="1.20.58.2010">
    <property type="entry name" value="PRONE domain, subdomain 1"/>
    <property type="match status" value="2"/>
</dbReference>
<dbReference type="Pfam" id="PF03759">
    <property type="entry name" value="PRONE"/>
    <property type="match status" value="1"/>
</dbReference>
<dbReference type="HOGENOM" id="CLU_019073_0_2_1"/>
<evidence type="ECO:0000313" key="6">
    <source>
        <dbReference type="Proteomes" id="UP000001514"/>
    </source>
</evidence>
<dbReference type="PANTHER" id="PTHR33101">
    <property type="entry name" value="ROP GUANINE NUCLEOTIDE EXCHANGE FACTOR 1"/>
    <property type="match status" value="1"/>
</dbReference>
<dbReference type="InParanoid" id="D8T2D1"/>
<dbReference type="KEGG" id="smo:SELMODRAFT_43109"/>
<reference evidence="5 6" key="1">
    <citation type="journal article" date="2011" name="Science">
        <title>The Selaginella genome identifies genetic changes associated with the evolution of vascular plants.</title>
        <authorList>
            <person name="Banks J.A."/>
            <person name="Nishiyama T."/>
            <person name="Hasebe M."/>
            <person name="Bowman J.L."/>
            <person name="Gribskov M."/>
            <person name="dePamphilis C."/>
            <person name="Albert V.A."/>
            <person name="Aono N."/>
            <person name="Aoyama T."/>
            <person name="Ambrose B.A."/>
            <person name="Ashton N.W."/>
            <person name="Axtell M.J."/>
            <person name="Barker E."/>
            <person name="Barker M.S."/>
            <person name="Bennetzen J.L."/>
            <person name="Bonawitz N.D."/>
            <person name="Chapple C."/>
            <person name="Cheng C."/>
            <person name="Correa L.G."/>
            <person name="Dacre M."/>
            <person name="DeBarry J."/>
            <person name="Dreyer I."/>
            <person name="Elias M."/>
            <person name="Engstrom E.M."/>
            <person name="Estelle M."/>
            <person name="Feng L."/>
            <person name="Finet C."/>
            <person name="Floyd S.K."/>
            <person name="Frommer W.B."/>
            <person name="Fujita T."/>
            <person name="Gramzow L."/>
            <person name="Gutensohn M."/>
            <person name="Harholt J."/>
            <person name="Hattori M."/>
            <person name="Heyl A."/>
            <person name="Hirai T."/>
            <person name="Hiwatashi Y."/>
            <person name="Ishikawa M."/>
            <person name="Iwata M."/>
            <person name="Karol K.G."/>
            <person name="Koehler B."/>
            <person name="Kolukisaoglu U."/>
            <person name="Kubo M."/>
            <person name="Kurata T."/>
            <person name="Lalonde S."/>
            <person name="Li K."/>
            <person name="Li Y."/>
            <person name="Litt A."/>
            <person name="Lyons E."/>
            <person name="Manning G."/>
            <person name="Maruyama T."/>
            <person name="Michael T.P."/>
            <person name="Mikami K."/>
            <person name="Miyazaki S."/>
            <person name="Morinaga S."/>
            <person name="Murata T."/>
            <person name="Mueller-Roeber B."/>
            <person name="Nelson D.R."/>
            <person name="Obara M."/>
            <person name="Oguri Y."/>
            <person name="Olmstead R.G."/>
            <person name="Onodera N."/>
            <person name="Petersen B.L."/>
            <person name="Pils B."/>
            <person name="Prigge M."/>
            <person name="Rensing S.A."/>
            <person name="Riano-Pachon D.M."/>
            <person name="Roberts A.W."/>
            <person name="Sato Y."/>
            <person name="Scheller H.V."/>
            <person name="Schulz B."/>
            <person name="Schulz C."/>
            <person name="Shakirov E.V."/>
            <person name="Shibagaki N."/>
            <person name="Shinohara N."/>
            <person name="Shippen D.E."/>
            <person name="Soerensen I."/>
            <person name="Sotooka R."/>
            <person name="Sugimoto N."/>
            <person name="Sugita M."/>
            <person name="Sumikawa N."/>
            <person name="Tanurdzic M."/>
            <person name="Theissen G."/>
            <person name="Ulvskov P."/>
            <person name="Wakazuki S."/>
            <person name="Weng J.K."/>
            <person name="Willats W.W."/>
            <person name="Wipf D."/>
            <person name="Wolf P.G."/>
            <person name="Yang L."/>
            <person name="Zimmer A.D."/>
            <person name="Zhu Q."/>
            <person name="Mitros T."/>
            <person name="Hellsten U."/>
            <person name="Loque D."/>
            <person name="Otillar R."/>
            <person name="Salamov A."/>
            <person name="Schmutz J."/>
            <person name="Shapiro H."/>
            <person name="Lindquist E."/>
            <person name="Lucas S."/>
            <person name="Rokhsar D."/>
            <person name="Grigoriev I.V."/>
        </authorList>
    </citation>
    <scope>NUCLEOTIDE SEQUENCE [LARGE SCALE GENOMIC DNA]</scope>
</reference>
<dbReference type="InterPro" id="IPR038937">
    <property type="entry name" value="RopGEF"/>
</dbReference>
<dbReference type="OrthoDB" id="1053009at2759"/>
<feature type="non-terminal residue" evidence="5">
    <location>
        <position position="374"/>
    </location>
</feature>
<dbReference type="Gramene" id="EFJ09188">
    <property type="protein sequence ID" value="EFJ09188"/>
    <property type="gene ID" value="SELMODRAFT_43109"/>
</dbReference>
<gene>
    <name evidence="4" type="ORF">SELMODRAFT_43108</name>
    <name evidence="5" type="ORF">SELMODRAFT_43109</name>
</gene>
<dbReference type="OMA" id="SSERCCD"/>
<evidence type="ECO:0000256" key="1">
    <source>
        <dbReference type="ARBA" id="ARBA00022658"/>
    </source>
</evidence>
<evidence type="ECO:0000259" key="3">
    <source>
        <dbReference type="PROSITE" id="PS51334"/>
    </source>
</evidence>
<dbReference type="EMBL" id="GL377688">
    <property type="protein sequence ID" value="EFJ07173.1"/>
    <property type="molecule type" value="Genomic_DNA"/>
</dbReference>
<dbReference type="InterPro" id="IPR005512">
    <property type="entry name" value="PRONE_dom"/>
</dbReference>
<dbReference type="PROSITE" id="PS51334">
    <property type="entry name" value="PRONE"/>
    <property type="match status" value="1"/>
</dbReference>
<sequence length="374" mass="41925">LAEAEIMKERFARLLLGEDMSGGAKGVSTALALSNAITNLSASVFGNLWKLEPLATSRRRMWKREMNWLVSVTDYIVELVPTWQTFPDGSSVEIMVANPRPDLQINLPALRKLDMMLLDCLESFQTPEFWYVDQEHMVCCKDKAPNRPSVSKHEGKWWLPVPKVPPSGLSDEAKKALLHQKESTSQIFKAAMAINSQILSEMEVPDAYLEALPKNGKAILGDLYRYLSSDEFSADAVLGVLDVSSEHSAVELANRIEAAIHVWQHKLQNKQTQPASKDNKFNARNSWVMVKEFVADAEKKEVLVDRAEGLLHSLRQKFPGLPQTLLDMQKIQFNKDVGQSILESYSRVLESLSFNITARIDGVLNADEVARSSS</sequence>
<keyword evidence="1 2" id="KW-0344">Guanine-nucleotide releasing factor</keyword>